<accession>A0A182IIP4</accession>
<evidence type="ECO:0000313" key="1">
    <source>
        <dbReference type="EnsemblMetazoa" id="AARA015826-PA"/>
    </source>
</evidence>
<dbReference type="EMBL" id="APCN01004200">
    <property type="status" value="NOT_ANNOTATED_CDS"/>
    <property type="molecule type" value="Genomic_DNA"/>
</dbReference>
<name>A0A182IIP4_ANOAR</name>
<organism evidence="1 2">
    <name type="scientific">Anopheles arabiensis</name>
    <name type="common">Mosquito</name>
    <dbReference type="NCBI Taxonomy" id="7173"/>
    <lineage>
        <taxon>Eukaryota</taxon>
        <taxon>Metazoa</taxon>
        <taxon>Ecdysozoa</taxon>
        <taxon>Arthropoda</taxon>
        <taxon>Hexapoda</taxon>
        <taxon>Insecta</taxon>
        <taxon>Pterygota</taxon>
        <taxon>Neoptera</taxon>
        <taxon>Endopterygota</taxon>
        <taxon>Diptera</taxon>
        <taxon>Nematocera</taxon>
        <taxon>Culicoidea</taxon>
        <taxon>Culicidae</taxon>
        <taxon>Anophelinae</taxon>
        <taxon>Anopheles</taxon>
    </lineage>
</organism>
<dbReference type="EnsemblMetazoa" id="AARA015826-RA">
    <property type="protein sequence ID" value="AARA015826-PA"/>
    <property type="gene ID" value="AARA015826"/>
</dbReference>
<evidence type="ECO:0000313" key="2">
    <source>
        <dbReference type="Proteomes" id="UP000075840"/>
    </source>
</evidence>
<reference evidence="1" key="1">
    <citation type="submission" date="2022-08" db="UniProtKB">
        <authorList>
            <consortium name="EnsemblMetazoa"/>
        </authorList>
    </citation>
    <scope>IDENTIFICATION</scope>
    <source>
        <strain evidence="1">Dongola</strain>
    </source>
</reference>
<protein>
    <submittedName>
        <fullName evidence="1">Uncharacterized protein</fullName>
    </submittedName>
</protein>
<keyword evidence="2" id="KW-1185">Reference proteome</keyword>
<dbReference type="VEuPathDB" id="VectorBase:AARA21_006469"/>
<dbReference type="AlphaFoldDB" id="A0A182IIP4"/>
<dbReference type="VEuPathDB" id="VectorBase:AARA015826"/>
<proteinExistence type="predicted"/>
<dbReference type="Proteomes" id="UP000075840">
    <property type="component" value="Unassembled WGS sequence"/>
</dbReference>
<sequence length="110" mass="12733">MNFLRQEQPAGMPHISIKLLRVFGVTGGPDVRFRILPVMLTYVFCIVVPKCFFGYPNQEIAIIGIAELFFLTNSFCGMFLLFLNRHKLAEFIRHVRTFSLTGKFMDNKKK</sequence>